<comment type="caution">
    <text evidence="2">The sequence shown here is derived from an EMBL/GenBank/DDBJ whole genome shotgun (WGS) entry which is preliminary data.</text>
</comment>
<name>A0ABS4BF03_9HYPH</name>
<keyword evidence="3" id="KW-1185">Reference proteome</keyword>
<gene>
    <name evidence="2" type="ORF">J6595_07025</name>
</gene>
<reference evidence="2 3" key="1">
    <citation type="submission" date="2021-04" db="EMBL/GenBank/DDBJ databases">
        <title>Whole genome sequence of Jiella sp. KSK16Y-1.</title>
        <authorList>
            <person name="Tuo L."/>
        </authorList>
    </citation>
    <scope>NUCLEOTIDE SEQUENCE [LARGE SCALE GENOMIC DNA]</scope>
    <source>
        <strain evidence="2 3">KSK16Y-1</strain>
    </source>
</reference>
<sequence>MKSAKDKGLWLWWQAIFPIGGPVFVPIACLGLWSTGNDAFHIELQTVFAEITPWALLFYSATMIGTALHLWFPKFSQHPMLSSALIADLVAVTIYASFVAIWRHEENYSPPLAVYMVSCVILFVTIFLSYMTWTKS</sequence>
<evidence type="ECO:0000313" key="3">
    <source>
        <dbReference type="Proteomes" id="UP000678276"/>
    </source>
</evidence>
<keyword evidence="1" id="KW-0472">Membrane</keyword>
<feature type="transmembrane region" description="Helical" evidence="1">
    <location>
        <begin position="84"/>
        <end position="102"/>
    </location>
</feature>
<protein>
    <submittedName>
        <fullName evidence="2">Uncharacterized protein</fullName>
    </submittedName>
</protein>
<feature type="transmembrane region" description="Helical" evidence="1">
    <location>
        <begin position="114"/>
        <end position="133"/>
    </location>
</feature>
<evidence type="ECO:0000313" key="2">
    <source>
        <dbReference type="EMBL" id="MBP0615327.1"/>
    </source>
</evidence>
<accession>A0ABS4BF03</accession>
<keyword evidence="1" id="KW-0812">Transmembrane</keyword>
<feature type="transmembrane region" description="Helical" evidence="1">
    <location>
        <begin position="12"/>
        <end position="33"/>
    </location>
</feature>
<dbReference type="RefSeq" id="WP_209593731.1">
    <property type="nucleotide sequence ID" value="NZ_JAGJCF010000003.1"/>
</dbReference>
<keyword evidence="1" id="KW-1133">Transmembrane helix</keyword>
<evidence type="ECO:0000256" key="1">
    <source>
        <dbReference type="SAM" id="Phobius"/>
    </source>
</evidence>
<dbReference type="EMBL" id="JAGJCF010000003">
    <property type="protein sequence ID" value="MBP0615327.1"/>
    <property type="molecule type" value="Genomic_DNA"/>
</dbReference>
<dbReference type="Proteomes" id="UP000678276">
    <property type="component" value="Unassembled WGS sequence"/>
</dbReference>
<organism evidence="2 3">
    <name type="scientific">Jiella mangrovi</name>
    <dbReference type="NCBI Taxonomy" id="2821407"/>
    <lineage>
        <taxon>Bacteria</taxon>
        <taxon>Pseudomonadati</taxon>
        <taxon>Pseudomonadota</taxon>
        <taxon>Alphaproteobacteria</taxon>
        <taxon>Hyphomicrobiales</taxon>
        <taxon>Aurantimonadaceae</taxon>
        <taxon>Jiella</taxon>
    </lineage>
</organism>
<proteinExistence type="predicted"/>
<feature type="transmembrane region" description="Helical" evidence="1">
    <location>
        <begin position="53"/>
        <end position="72"/>
    </location>
</feature>